<dbReference type="SUPFAM" id="SSF51735">
    <property type="entry name" value="NAD(P)-binding Rossmann-fold domains"/>
    <property type="match status" value="1"/>
</dbReference>
<dbReference type="InterPro" id="IPR036291">
    <property type="entry name" value="NAD(P)-bd_dom_sf"/>
</dbReference>
<reference evidence="2 3" key="1">
    <citation type="journal article" date="2016" name="Genome Announc.">
        <title>Complete Genome Sequence of Thiostrepton-Producing Streptomyces laurentii ATCC 31255.</title>
        <authorList>
            <person name="Doi K."/>
            <person name="Fujino Y."/>
            <person name="Nagayoshi Y."/>
            <person name="Ohshima T."/>
            <person name="Ogata S."/>
        </authorList>
    </citation>
    <scope>NUCLEOTIDE SEQUENCE [LARGE SCALE GENOMIC DNA]</scope>
    <source>
        <strain evidence="2 3">ATCC 31255</strain>
    </source>
</reference>
<dbReference type="Gene3D" id="3.40.50.720">
    <property type="entry name" value="NAD(P)-binding Rossmann-like Domain"/>
    <property type="match status" value="1"/>
</dbReference>
<keyword evidence="3" id="KW-1185">Reference proteome</keyword>
<evidence type="ECO:0000256" key="1">
    <source>
        <dbReference type="SAM" id="MobiDB-lite"/>
    </source>
</evidence>
<evidence type="ECO:0000313" key="3">
    <source>
        <dbReference type="Proteomes" id="UP000217676"/>
    </source>
</evidence>
<evidence type="ECO:0008006" key="4">
    <source>
        <dbReference type="Google" id="ProtNLM"/>
    </source>
</evidence>
<evidence type="ECO:0000313" key="2">
    <source>
        <dbReference type="EMBL" id="BAU86108.1"/>
    </source>
</evidence>
<dbReference type="KEGG" id="slau:SLA_5227"/>
<dbReference type="Proteomes" id="UP000217676">
    <property type="component" value="Chromosome"/>
</dbReference>
<feature type="compositionally biased region" description="Basic and acidic residues" evidence="1">
    <location>
        <begin position="337"/>
        <end position="357"/>
    </location>
</feature>
<protein>
    <recommendedName>
        <fullName evidence="4">Gfo/Idh/MocA-like oxidoreductase N-terminal domain-containing protein</fullName>
    </recommendedName>
</protein>
<organism evidence="2 3">
    <name type="scientific">Streptomyces laurentii</name>
    <dbReference type="NCBI Taxonomy" id="39478"/>
    <lineage>
        <taxon>Bacteria</taxon>
        <taxon>Bacillati</taxon>
        <taxon>Actinomycetota</taxon>
        <taxon>Actinomycetes</taxon>
        <taxon>Kitasatosporales</taxon>
        <taxon>Streptomycetaceae</taxon>
        <taxon>Streptomyces</taxon>
    </lineage>
</organism>
<proteinExistence type="predicted"/>
<dbReference type="EMBL" id="AP017424">
    <property type="protein sequence ID" value="BAU86108.1"/>
    <property type="molecule type" value="Genomic_DNA"/>
</dbReference>
<gene>
    <name evidence="2" type="ORF">SLA_5227</name>
</gene>
<accession>A0A169P168</accession>
<sequence>MRQPLIVGLGRSGAGLHLHVLRNLARDPRDARTPPLWTGPVIAVDPRPDAAAGLPPGQVTLTGTLDAACSLLGPAPAVVHVCTPPATRRTVLEELAVRGFQDLVVEKPLAADATELAAIERLRLRYGLRIAVVAPWLAAELTHRLRLLIASGRLGRLRALRVAQHKPRFLRSLRPDDGHPTAFDVEMPHSLGLVLDLAGPARPTGAAVTDLRCGPEVRPRMGSARLDLCHTGGVSTRVVSDLAAPVRERSVTLTFERGVAVAHYPLSDADDHAQLIVGDGPPEVFRDDALLAFLRRTYTRFAATPPGGARARDDFALHADVVRLLDQAKRHCAGRAGEPRGGGDDLNTKERTADVRV</sequence>
<dbReference type="Gene3D" id="3.30.360.10">
    <property type="entry name" value="Dihydrodipicolinate Reductase, domain 2"/>
    <property type="match status" value="1"/>
</dbReference>
<feature type="region of interest" description="Disordered" evidence="1">
    <location>
        <begin position="333"/>
        <end position="357"/>
    </location>
</feature>
<dbReference type="AlphaFoldDB" id="A0A169P168"/>
<name>A0A169P168_STRLU</name>
<dbReference type="RefSeq" id="WP_359872002.1">
    <property type="nucleotide sequence ID" value="NZ_JBEYHT010000001.1"/>
</dbReference>